<feature type="compositionally biased region" description="Basic and acidic residues" evidence="1">
    <location>
        <begin position="752"/>
        <end position="797"/>
    </location>
</feature>
<feature type="compositionally biased region" description="Polar residues" evidence="1">
    <location>
        <begin position="80"/>
        <end position="99"/>
    </location>
</feature>
<feature type="compositionally biased region" description="Polar residues" evidence="1">
    <location>
        <begin position="184"/>
        <end position="196"/>
    </location>
</feature>
<feature type="compositionally biased region" description="Basic and acidic residues" evidence="1">
    <location>
        <begin position="570"/>
        <end position="581"/>
    </location>
</feature>
<feature type="compositionally biased region" description="Basic and acidic residues" evidence="1">
    <location>
        <begin position="632"/>
        <end position="642"/>
    </location>
</feature>
<feature type="compositionally biased region" description="Basic residues" evidence="1">
    <location>
        <begin position="507"/>
        <end position="516"/>
    </location>
</feature>
<evidence type="ECO:0000256" key="1">
    <source>
        <dbReference type="SAM" id="MobiDB-lite"/>
    </source>
</evidence>
<feature type="compositionally biased region" description="Basic and acidic residues" evidence="1">
    <location>
        <begin position="349"/>
        <end position="358"/>
    </location>
</feature>
<accession>A0A814HUD5</accession>
<feature type="compositionally biased region" description="Polar residues" evidence="1">
    <location>
        <begin position="530"/>
        <end position="563"/>
    </location>
</feature>
<feature type="compositionally biased region" description="Basic and acidic residues" evidence="1">
    <location>
        <begin position="517"/>
        <end position="529"/>
    </location>
</feature>
<reference evidence="2" key="1">
    <citation type="submission" date="2021-02" db="EMBL/GenBank/DDBJ databases">
        <authorList>
            <person name="Nowell W R."/>
        </authorList>
    </citation>
    <scope>NUCLEOTIDE SEQUENCE</scope>
</reference>
<name>A0A814HUD5_9BILA</name>
<dbReference type="Proteomes" id="UP000663860">
    <property type="component" value="Unassembled WGS sequence"/>
</dbReference>
<feature type="compositionally biased region" description="Basic and acidic residues" evidence="1">
    <location>
        <begin position="588"/>
        <end position="615"/>
    </location>
</feature>
<evidence type="ECO:0000313" key="2">
    <source>
        <dbReference type="EMBL" id="CAF1014799.1"/>
    </source>
</evidence>
<sequence length="990" mass="113559">MADREHNPEATHPTKYGALGILSTLPLAANPNHSEQSESEANDKTKHAHKDIGNVAHNNTKEHEDSDFDDEKIQHKMNGLINTIQSASPDHSRNTSTNDELQRPKSPFVGEQAEPSKRITSPQLTKEHPNVLVVDKSPSPTHTQQKRVSRKNSSASSTSNDTIIGGDLNSPKHEKNANKKQQKHSPSPNEKLNSSSTHKENHASEQQVSNKKLNRSHEEQKSPNRSDHEQRKSPNRSDHEQRKSPNRHNRSDHEEQKSPSRSDHEQRKSPNRSGHEERKSPNRQNRSDHEERESFNKSPTQKTNPTKQQQQQQKLVSSPTNTKKQNQKDSDNESDFYGSHPASSKHNKERTSSNDKRHSPVQKRTGHESKHNSSIEKDSKKSRQHTGKRLSTTDSDNDHRNTSNHSKNKRVTSSKKNEPTKNNQRFHGSSDHEKSRSRSPSPNVRHIGVRNKTPEITKKENTNKQYKREVERALHRSRSNESINRNTTTDDKSNDLTSDNNTETEQHKRKPVKGKNKNVETETDQKSFSHDTSTTGNYQQQQRSPAQKSSKPTSDHVQSTTHPKPQKRHSSTEHDSDDDKHRNNKSTQKHDKEQSTYHDRHVESDTGEIKHEKQPKPRRPKRISRTTQTYEHVFRRMEREQNNELMPITDTDKHSQTKDSQLNPKTKSSKVPFAIIQEMPPKNSARDQRSSSKASNHGRPMSPQSDQKSFSHDTSTTGNYQQQQRSPAQKSLKPTSDHVQSTTHPKPQKRHSSTEHDSDDDKHQNNKSTQKHDKEQSTYHDRHVESDTGEVKHEKQPKPRRPKRISRTTQTYEHVFRRMEREQNNELMPITDTDKHSQTKDSQLNPKTKSSKIPFAIIQEMPPKNSARDQRSSSKASNHGRPMSPQSGRLLILRPTLPIHHANASNIQRINLQYSIDLVHKENKKDKSTTGQRSKSNHGKNSEQSDNLPRINSSSSTTGHTQKNKSNMKEKSPYKKTDDRNHRRKTDGTV</sequence>
<dbReference type="AlphaFoldDB" id="A0A814HUD5"/>
<feature type="compositionally biased region" description="Basic and acidic residues" evidence="1">
    <location>
        <begin position="365"/>
        <end position="381"/>
    </location>
</feature>
<dbReference type="EMBL" id="CAJNOE010000177">
    <property type="protein sequence ID" value="CAF1014799.1"/>
    <property type="molecule type" value="Genomic_DNA"/>
</dbReference>
<feature type="region of interest" description="Disordered" evidence="1">
    <location>
        <begin position="922"/>
        <end position="990"/>
    </location>
</feature>
<protein>
    <submittedName>
        <fullName evidence="2">Uncharacterized protein</fullName>
    </submittedName>
</protein>
<feature type="compositionally biased region" description="Basic and acidic residues" evidence="1">
    <location>
        <begin position="967"/>
        <end position="981"/>
    </location>
</feature>
<feature type="compositionally biased region" description="Basic and acidic residues" evidence="1">
    <location>
        <begin position="215"/>
        <end position="295"/>
    </location>
</feature>
<comment type="caution">
    <text evidence="2">The sequence shown here is derived from an EMBL/GenBank/DDBJ whole genome shotgun (WGS) entry which is preliminary data.</text>
</comment>
<feature type="compositionally biased region" description="Basic and acidic residues" evidence="1">
    <location>
        <begin position="452"/>
        <end position="474"/>
    </location>
</feature>
<feature type="compositionally biased region" description="Polar residues" evidence="1">
    <location>
        <begin position="702"/>
        <end position="745"/>
    </location>
</feature>
<feature type="compositionally biased region" description="Basic and acidic residues" evidence="1">
    <location>
        <begin position="814"/>
        <end position="824"/>
    </location>
</feature>
<feature type="region of interest" description="Disordered" evidence="1">
    <location>
        <begin position="1"/>
        <end position="888"/>
    </location>
</feature>
<feature type="compositionally biased region" description="Low complexity" evidence="1">
    <location>
        <begin position="297"/>
        <end position="320"/>
    </location>
</feature>
<feature type="compositionally biased region" description="Polar residues" evidence="1">
    <location>
        <begin position="942"/>
        <end position="965"/>
    </location>
</feature>
<proteinExistence type="predicted"/>
<gene>
    <name evidence="2" type="ORF">IZO911_LOCUS18383</name>
</gene>
<evidence type="ECO:0000313" key="3">
    <source>
        <dbReference type="Proteomes" id="UP000663860"/>
    </source>
</evidence>
<organism evidence="2 3">
    <name type="scientific">Adineta steineri</name>
    <dbReference type="NCBI Taxonomy" id="433720"/>
    <lineage>
        <taxon>Eukaryota</taxon>
        <taxon>Metazoa</taxon>
        <taxon>Spiralia</taxon>
        <taxon>Gnathifera</taxon>
        <taxon>Rotifera</taxon>
        <taxon>Eurotatoria</taxon>
        <taxon>Bdelloidea</taxon>
        <taxon>Adinetida</taxon>
        <taxon>Adinetidae</taxon>
        <taxon>Adineta</taxon>
    </lineage>
</organism>